<evidence type="ECO:0000256" key="1">
    <source>
        <dbReference type="SAM" id="Phobius"/>
    </source>
</evidence>
<protein>
    <submittedName>
        <fullName evidence="2">Uncharacterized protein</fullName>
    </submittedName>
</protein>
<accession>A0AAD9DD34</accession>
<evidence type="ECO:0000313" key="2">
    <source>
        <dbReference type="EMBL" id="KAK1743186.1"/>
    </source>
</evidence>
<gene>
    <name evidence="2" type="ORF">QTG54_005807</name>
</gene>
<proteinExistence type="predicted"/>
<dbReference type="Proteomes" id="UP001224775">
    <property type="component" value="Unassembled WGS sequence"/>
</dbReference>
<keyword evidence="1" id="KW-0472">Membrane</keyword>
<reference evidence="2" key="1">
    <citation type="submission" date="2023-06" db="EMBL/GenBank/DDBJ databases">
        <title>Survivors Of The Sea: Transcriptome response of Skeletonema marinoi to long-term dormancy.</title>
        <authorList>
            <person name="Pinder M.I.M."/>
            <person name="Kourtchenko O."/>
            <person name="Robertson E.K."/>
            <person name="Larsson T."/>
            <person name="Maumus F."/>
            <person name="Osuna-Cruz C.M."/>
            <person name="Vancaester E."/>
            <person name="Stenow R."/>
            <person name="Vandepoele K."/>
            <person name="Ploug H."/>
            <person name="Bruchert V."/>
            <person name="Godhe A."/>
            <person name="Topel M."/>
        </authorList>
    </citation>
    <scope>NUCLEOTIDE SEQUENCE</scope>
    <source>
        <strain evidence="2">R05AC</strain>
    </source>
</reference>
<sequence length="623" mass="69995">MQLTCTTMDNRLRYRSTPPAVRGAAAPPMSREAPLFSSAKTTKRFVSVLTALLAISLLTTLCASVYLHRHISSNAAGNHFHRPNNIVENTEEEAAAPNKLLKDLEHFQQPQRSRPAAVAPTKEKILETSNNNSNNNNNTNTVSTISHYLRQPKIQQVVQSSNGNYIQLSPANNDTSNDRPWSWPIIHTVSTRFMQNQGTLQNLARSRLKLLEAVCLPSLQHQSIFFQNKLLELYENTKWKDEVSSMVQRASNSSSLVVDPMFLWIIKVDPDIDKQILKELNEILEPVKHFTLVVGSNNNFGVGVKNGGWRDGQAGQDLLDAFQDDRVYFPELAGHDENLGSNMHQIIRRAYEARDDRVVLETRLDADDAINVEYITQLQRMALKNLIDAKDSKFIRKRNDDDDDSTPEQAIQKAKWIYWCAQAHLEWNPSSPFYNPNNDAGLVTLFGRFNYCITPGLTIGYAVGTEEKDVPHHEHTQIYPEIALKSDRQRKKDGDVGCGFTPASECLWIVDNPKISAFRSRSMTSAGMFNIEAAGVPSNGNSRNLAYSKNLWQGNIQKWFGISSEKAKEAAEFMGSNYINTVRDNMRGQCTHGHSCKISSVEKLQRTIDLSEEGDGGIEIGSN</sequence>
<dbReference type="AlphaFoldDB" id="A0AAD9DD34"/>
<dbReference type="EMBL" id="JATAAI010000009">
    <property type="protein sequence ID" value="KAK1743186.1"/>
    <property type="molecule type" value="Genomic_DNA"/>
</dbReference>
<organism evidence="2 3">
    <name type="scientific">Skeletonema marinoi</name>
    <dbReference type="NCBI Taxonomy" id="267567"/>
    <lineage>
        <taxon>Eukaryota</taxon>
        <taxon>Sar</taxon>
        <taxon>Stramenopiles</taxon>
        <taxon>Ochrophyta</taxon>
        <taxon>Bacillariophyta</taxon>
        <taxon>Coscinodiscophyceae</taxon>
        <taxon>Thalassiosirophycidae</taxon>
        <taxon>Thalassiosirales</taxon>
        <taxon>Skeletonemataceae</taxon>
        <taxon>Skeletonema</taxon>
        <taxon>Skeletonema marinoi-dohrnii complex</taxon>
    </lineage>
</organism>
<name>A0AAD9DD34_9STRA</name>
<keyword evidence="1" id="KW-0812">Transmembrane</keyword>
<feature type="transmembrane region" description="Helical" evidence="1">
    <location>
        <begin position="45"/>
        <end position="67"/>
    </location>
</feature>
<keyword evidence="1" id="KW-1133">Transmembrane helix</keyword>
<evidence type="ECO:0000313" key="3">
    <source>
        <dbReference type="Proteomes" id="UP001224775"/>
    </source>
</evidence>
<comment type="caution">
    <text evidence="2">The sequence shown here is derived from an EMBL/GenBank/DDBJ whole genome shotgun (WGS) entry which is preliminary data.</text>
</comment>
<keyword evidence="3" id="KW-1185">Reference proteome</keyword>